<evidence type="ECO:0000313" key="1">
    <source>
        <dbReference type="EMBL" id="KKM22183.1"/>
    </source>
</evidence>
<protein>
    <submittedName>
        <fullName evidence="1">Uncharacterized protein</fullName>
    </submittedName>
</protein>
<gene>
    <name evidence="1" type="ORF">LCGC14_1627940</name>
</gene>
<dbReference type="AlphaFoldDB" id="A0A0F9KJ55"/>
<organism evidence="1">
    <name type="scientific">marine sediment metagenome</name>
    <dbReference type="NCBI Taxonomy" id="412755"/>
    <lineage>
        <taxon>unclassified sequences</taxon>
        <taxon>metagenomes</taxon>
        <taxon>ecological metagenomes</taxon>
    </lineage>
</organism>
<comment type="caution">
    <text evidence="1">The sequence shown here is derived from an EMBL/GenBank/DDBJ whole genome shotgun (WGS) entry which is preliminary data.</text>
</comment>
<reference evidence="1" key="1">
    <citation type="journal article" date="2015" name="Nature">
        <title>Complex archaea that bridge the gap between prokaryotes and eukaryotes.</title>
        <authorList>
            <person name="Spang A."/>
            <person name="Saw J.H."/>
            <person name="Jorgensen S.L."/>
            <person name="Zaremba-Niedzwiedzka K."/>
            <person name="Martijn J."/>
            <person name="Lind A.E."/>
            <person name="van Eijk R."/>
            <person name="Schleper C."/>
            <person name="Guy L."/>
            <person name="Ettema T.J."/>
        </authorList>
    </citation>
    <scope>NUCLEOTIDE SEQUENCE</scope>
</reference>
<name>A0A0F9KJ55_9ZZZZ</name>
<proteinExistence type="predicted"/>
<dbReference type="EMBL" id="LAZR01013390">
    <property type="protein sequence ID" value="KKM22183.1"/>
    <property type="molecule type" value="Genomic_DNA"/>
</dbReference>
<accession>A0A0F9KJ55</accession>
<sequence length="142" mass="16369">MGKDKEGKKLISRELAEGMLKRWAEYLELDPDSELYDDLIKELRMPVRTQRLTFEIETQVFLYQLFSPIGEKGIVELKDCDFEAKEVIENYKDKETVKSSRALLSQYTDLTVEQTAKIKTRDSNIMTAVTLGFLAQVAPGRK</sequence>